<protein>
    <submittedName>
        <fullName evidence="2">Uncharacterized protein</fullName>
    </submittedName>
</protein>
<evidence type="ECO:0000313" key="2">
    <source>
        <dbReference type="EMBL" id="KIL48487.1"/>
    </source>
</evidence>
<feature type="transmembrane region" description="Helical" evidence="1">
    <location>
        <begin position="12"/>
        <end position="36"/>
    </location>
</feature>
<organism evidence="2 3">
    <name type="scientific">Jeotgalibacillus soli</name>
    <dbReference type="NCBI Taxonomy" id="889306"/>
    <lineage>
        <taxon>Bacteria</taxon>
        <taxon>Bacillati</taxon>
        <taxon>Bacillota</taxon>
        <taxon>Bacilli</taxon>
        <taxon>Bacillales</taxon>
        <taxon>Caryophanaceae</taxon>
        <taxon>Jeotgalibacillus</taxon>
    </lineage>
</organism>
<keyword evidence="1" id="KW-0812">Transmembrane</keyword>
<dbReference type="Proteomes" id="UP000031938">
    <property type="component" value="Unassembled WGS sequence"/>
</dbReference>
<name>A0A0C2VHZ7_9BACL</name>
<gene>
    <name evidence="2" type="ORF">KP78_15700</name>
</gene>
<evidence type="ECO:0000313" key="3">
    <source>
        <dbReference type="Proteomes" id="UP000031938"/>
    </source>
</evidence>
<keyword evidence="1" id="KW-1133">Transmembrane helix</keyword>
<dbReference type="AlphaFoldDB" id="A0A0C2VHZ7"/>
<evidence type="ECO:0000256" key="1">
    <source>
        <dbReference type="SAM" id="Phobius"/>
    </source>
</evidence>
<keyword evidence="1" id="KW-0472">Membrane</keyword>
<reference evidence="2 3" key="1">
    <citation type="submission" date="2015-01" db="EMBL/GenBank/DDBJ databases">
        <title>Genome sequencing of Jeotgalibacillus soli.</title>
        <authorList>
            <person name="Goh K.M."/>
            <person name="Chan K.-G."/>
            <person name="Yaakop A.S."/>
            <person name="Ee R."/>
            <person name="Gan H.M."/>
            <person name="Chan C.S."/>
        </authorList>
    </citation>
    <scope>NUCLEOTIDE SEQUENCE [LARGE SCALE GENOMIC DNA]</scope>
    <source>
        <strain evidence="2 3">P9</strain>
    </source>
</reference>
<proteinExistence type="predicted"/>
<dbReference type="PATRIC" id="fig|889306.3.peg.1579"/>
<accession>A0A0C2VHZ7</accession>
<keyword evidence="3" id="KW-1185">Reference proteome</keyword>
<dbReference type="EMBL" id="JXRP01000012">
    <property type="protein sequence ID" value="KIL48487.1"/>
    <property type="molecule type" value="Genomic_DNA"/>
</dbReference>
<comment type="caution">
    <text evidence="2">The sequence shown here is derived from an EMBL/GenBank/DDBJ whole genome shotgun (WGS) entry which is preliminary data.</text>
</comment>
<sequence>MKEKIRQVKRQMFNLGTPFTLFIIYTIVWIAGYFMWAVKSEK</sequence>